<dbReference type="PATRIC" id="fig|1229276.3.peg.525"/>
<dbReference type="FunFam" id="3.40.140.20:FF:000005">
    <property type="entry name" value="Bifunctional purine biosynthesis protein PurH"/>
    <property type="match status" value="1"/>
</dbReference>
<dbReference type="NCBIfam" id="TIGR00355">
    <property type="entry name" value="purH"/>
    <property type="match status" value="1"/>
</dbReference>
<evidence type="ECO:0000256" key="7">
    <source>
        <dbReference type="ARBA" id="ARBA00023268"/>
    </source>
</evidence>
<proteinExistence type="inferred from homology"/>
<comment type="pathway">
    <text evidence="2 10">Purine metabolism; IMP biosynthesis via de novo pathway; 5-formamido-1-(5-phospho-D-ribosyl)imidazole-4-carboxamide from 5-amino-1-(5-phospho-D-ribosyl)imidazole-4-carboxamide (10-formyl THF route): step 1/1.</text>
</comment>
<dbReference type="PROSITE" id="PS51855">
    <property type="entry name" value="MGS"/>
    <property type="match status" value="1"/>
</dbReference>
<dbReference type="CDD" id="cd01421">
    <property type="entry name" value="IMPCH"/>
    <property type="match status" value="1"/>
</dbReference>
<dbReference type="GO" id="GO:0004643">
    <property type="term" value="F:phosphoribosylaminoimidazolecarboxamide formyltransferase activity"/>
    <property type="evidence" value="ECO:0007669"/>
    <property type="project" value="UniProtKB-UniRule"/>
</dbReference>
<protein>
    <recommendedName>
        <fullName evidence="10">Bifunctional purine biosynthesis protein PurH</fullName>
    </recommendedName>
    <domain>
        <recommendedName>
            <fullName evidence="10">Phosphoribosylaminoimidazolecarboxamide formyltransferase</fullName>
            <ecNumber evidence="10">2.1.2.3</ecNumber>
        </recommendedName>
        <alternativeName>
            <fullName evidence="10">AICAR transformylase</fullName>
        </alternativeName>
    </domain>
    <domain>
        <recommendedName>
            <fullName evidence="10">IMP cyclohydrolase</fullName>
            <ecNumber evidence="10">3.5.4.10</ecNumber>
        </recommendedName>
        <alternativeName>
            <fullName evidence="10">ATIC</fullName>
        </alternativeName>
        <alternativeName>
            <fullName evidence="10">IMP synthase</fullName>
        </alternativeName>
        <alternativeName>
            <fullName evidence="10">Inosinicase</fullName>
        </alternativeName>
    </domain>
</protein>
<dbReference type="HAMAP" id="MF_00139">
    <property type="entry name" value="PurH"/>
    <property type="match status" value="1"/>
</dbReference>
<evidence type="ECO:0000256" key="10">
    <source>
        <dbReference type="HAMAP-Rule" id="MF_00139"/>
    </source>
</evidence>
<dbReference type="InterPro" id="IPR036914">
    <property type="entry name" value="MGS-like_dom_sf"/>
</dbReference>
<sequence>MNHPVKIKNALVSVYYKDNLAPLIQLLNKYGVTFYSTGGTEAFIREQGVDVVPVEDLTSYPSILGGRVKTLHPKVFGGILARRPLESDQQQLAQYEIPEIDLVIVDLYPFEETVASGAAQQDIIEKIDIGGISLIRAAAKNYNDVVIISSKNDYKELETILAEQNGETSLEQRKEFAKRAFNTSSHYDTAIFNYFNEEDPLQVFKQSVQQAQSLRYGENPHQKGTFFGDLEAMFDKLNGKELSYNNLVDVDAAVAIIDEFTAPTFAILKHTNACGVASRANVKQAWLDALACDPVSAFGGVLITNGEVDKETAEEINNLFFEVLIAPSYTADALTVLTAKKNRIILRRKSIALPTAQFKTLLNGVILQDKDNTVEGPSEMTTVTNAQPTAAQLEDLYFANKIVKHTKSNTIVFAKDSTLIASGVGQTSRVDALKQAIEKAQSFGFDIKGSVMASDAFFPFPDCVEIAGNAGVAAVLQPGGSIKDQLSTDMANEKGVAMVVTGVRHFKH</sequence>
<dbReference type="GO" id="GO:0006189">
    <property type="term" value="P:'de novo' IMP biosynthetic process"/>
    <property type="evidence" value="ECO:0007669"/>
    <property type="project" value="UniProtKB-UniRule"/>
</dbReference>
<comment type="catalytic activity">
    <reaction evidence="9 10">
        <text>IMP + H2O = 5-formamido-1-(5-phospho-D-ribosyl)imidazole-4-carboxamide</text>
        <dbReference type="Rhea" id="RHEA:18445"/>
        <dbReference type="ChEBI" id="CHEBI:15377"/>
        <dbReference type="ChEBI" id="CHEBI:58053"/>
        <dbReference type="ChEBI" id="CHEBI:58467"/>
        <dbReference type="EC" id="3.5.4.10"/>
    </reaction>
</comment>
<dbReference type="PIRSF" id="PIRSF000414">
    <property type="entry name" value="AICARFT_IMPCHas"/>
    <property type="match status" value="1"/>
</dbReference>
<evidence type="ECO:0000313" key="12">
    <source>
        <dbReference type="EMBL" id="KGE15726.1"/>
    </source>
</evidence>
<dbReference type="Gene3D" id="3.40.140.20">
    <property type="match status" value="2"/>
</dbReference>
<keyword evidence="5 10" id="KW-0658">Purine biosynthesis</keyword>
<dbReference type="InterPro" id="IPR002695">
    <property type="entry name" value="PurH-like"/>
</dbReference>
<evidence type="ECO:0000256" key="9">
    <source>
        <dbReference type="ARBA" id="ARBA00050687"/>
    </source>
</evidence>
<dbReference type="RefSeq" id="WP_037494984.1">
    <property type="nucleotide sequence ID" value="NZ_JJMU01000008.1"/>
</dbReference>
<keyword evidence="13" id="KW-1185">Reference proteome</keyword>
<comment type="catalytic activity">
    <reaction evidence="8 10">
        <text>(6R)-10-formyltetrahydrofolate + 5-amino-1-(5-phospho-beta-D-ribosyl)imidazole-4-carboxamide = 5-formamido-1-(5-phospho-D-ribosyl)imidazole-4-carboxamide + (6S)-5,6,7,8-tetrahydrofolate</text>
        <dbReference type="Rhea" id="RHEA:22192"/>
        <dbReference type="ChEBI" id="CHEBI:57453"/>
        <dbReference type="ChEBI" id="CHEBI:58467"/>
        <dbReference type="ChEBI" id="CHEBI:58475"/>
        <dbReference type="ChEBI" id="CHEBI:195366"/>
        <dbReference type="EC" id="2.1.2.3"/>
    </reaction>
</comment>
<evidence type="ECO:0000256" key="5">
    <source>
        <dbReference type="ARBA" id="ARBA00022755"/>
    </source>
</evidence>
<keyword evidence="6 10" id="KW-0378">Hydrolase</keyword>
<dbReference type="SMART" id="SM00798">
    <property type="entry name" value="AICARFT_IMPCHas"/>
    <property type="match status" value="1"/>
</dbReference>
<dbReference type="GO" id="GO:0005829">
    <property type="term" value="C:cytosol"/>
    <property type="evidence" value="ECO:0007669"/>
    <property type="project" value="TreeGrafter"/>
</dbReference>
<gene>
    <name evidence="10" type="primary">purH</name>
    <name evidence="12" type="ORF">DI53_0504</name>
</gene>
<evidence type="ECO:0000256" key="8">
    <source>
        <dbReference type="ARBA" id="ARBA00050488"/>
    </source>
</evidence>
<evidence type="ECO:0000313" key="13">
    <source>
        <dbReference type="Proteomes" id="UP000031802"/>
    </source>
</evidence>
<dbReference type="SMART" id="SM00851">
    <property type="entry name" value="MGS"/>
    <property type="match status" value="1"/>
</dbReference>
<keyword evidence="7 10" id="KW-0511">Multifunctional enzyme</keyword>
<comment type="caution">
    <text evidence="12">The sequence shown here is derived from an EMBL/GenBank/DDBJ whole genome shotgun (WGS) entry which is preliminary data.</text>
</comment>
<dbReference type="STRING" id="1229276.DI53_0504"/>
<evidence type="ECO:0000256" key="2">
    <source>
        <dbReference type="ARBA" id="ARBA00004954"/>
    </source>
</evidence>
<dbReference type="NCBIfam" id="NF002049">
    <property type="entry name" value="PRK00881.1"/>
    <property type="match status" value="1"/>
</dbReference>
<keyword evidence="4 10" id="KW-0808">Transferase</keyword>
<comment type="domain">
    <text evidence="10">The IMP cyclohydrolase activity resides in the N-terminal region.</text>
</comment>
<dbReference type="UniPathway" id="UPA00074">
    <property type="reaction ID" value="UER00133"/>
</dbReference>
<evidence type="ECO:0000259" key="11">
    <source>
        <dbReference type="PROSITE" id="PS51855"/>
    </source>
</evidence>
<name>A0A0B8T3K1_9SPHI</name>
<evidence type="ECO:0000256" key="1">
    <source>
        <dbReference type="ARBA" id="ARBA00004844"/>
    </source>
</evidence>
<dbReference type="Pfam" id="PF02142">
    <property type="entry name" value="MGS"/>
    <property type="match status" value="1"/>
</dbReference>
<dbReference type="SUPFAM" id="SSF52335">
    <property type="entry name" value="Methylglyoxal synthase-like"/>
    <property type="match status" value="1"/>
</dbReference>
<dbReference type="Gene3D" id="3.40.50.1380">
    <property type="entry name" value="Methylglyoxal synthase-like domain"/>
    <property type="match status" value="1"/>
</dbReference>
<dbReference type="EMBL" id="JJMU01000008">
    <property type="protein sequence ID" value="KGE15726.1"/>
    <property type="molecule type" value="Genomic_DNA"/>
</dbReference>
<dbReference type="eggNOG" id="COG0138">
    <property type="taxonomic scope" value="Bacteria"/>
</dbReference>
<dbReference type="PANTHER" id="PTHR11692:SF0">
    <property type="entry name" value="BIFUNCTIONAL PURINE BIOSYNTHESIS PROTEIN ATIC"/>
    <property type="match status" value="1"/>
</dbReference>
<reference evidence="13" key="1">
    <citation type="submission" date="2014-04" db="EMBL/GenBank/DDBJ databases">
        <title>Whole-Genome optical mapping and complete genome sequence of Sphingobacterium deserti sp. nov., a new spaces isolated from desert in the west of China.</title>
        <authorList>
            <person name="Teng C."/>
            <person name="Zhou Z."/>
            <person name="Li X."/>
            <person name="Chen M."/>
            <person name="Lin M."/>
            <person name="Wang L."/>
            <person name="Su S."/>
            <person name="Zhang C."/>
            <person name="Zhang W."/>
        </authorList>
    </citation>
    <scope>NUCLEOTIDE SEQUENCE [LARGE SCALE GENOMIC DNA]</scope>
    <source>
        <strain evidence="13">ACCC05744</strain>
    </source>
</reference>
<dbReference type="InterPro" id="IPR011607">
    <property type="entry name" value="MGS-like_dom"/>
</dbReference>
<dbReference type="EC" id="3.5.4.10" evidence="10"/>
<dbReference type="OrthoDB" id="9802065at2"/>
<dbReference type="SUPFAM" id="SSF53927">
    <property type="entry name" value="Cytidine deaminase-like"/>
    <property type="match status" value="1"/>
</dbReference>
<dbReference type="InterPro" id="IPR024051">
    <property type="entry name" value="AICAR_Tfase_dup_dom_sf"/>
</dbReference>
<dbReference type="FunFam" id="3.40.50.1380:FF:000001">
    <property type="entry name" value="Bifunctional purine biosynthesis protein PurH"/>
    <property type="match status" value="1"/>
</dbReference>
<comment type="pathway">
    <text evidence="1 10">Purine metabolism; IMP biosynthesis via de novo pathway; IMP from 5-formamido-1-(5-phospho-D-ribosyl)imidazole-4-carboxamide: step 1/1.</text>
</comment>
<comment type="similarity">
    <text evidence="3 10">Belongs to the PurH family.</text>
</comment>
<dbReference type="InterPro" id="IPR016193">
    <property type="entry name" value="Cytidine_deaminase-like"/>
</dbReference>
<dbReference type="EC" id="2.1.2.3" evidence="10"/>
<reference evidence="12 13" key="2">
    <citation type="journal article" date="2015" name="PLoS ONE">
        <title>Whole-Genome Optical Mapping and Finished Genome Sequence of Sphingobacterium deserti sp. nov., a New Species Isolated from the Western Desert of China.</title>
        <authorList>
            <person name="Teng C."/>
            <person name="Zhou Z."/>
            <person name="Molnar I."/>
            <person name="Li X."/>
            <person name="Tang R."/>
            <person name="Chen M."/>
            <person name="Wang L."/>
            <person name="Su S."/>
            <person name="Zhang W."/>
            <person name="Lin M."/>
        </authorList>
    </citation>
    <scope>NUCLEOTIDE SEQUENCE [LARGE SCALE GENOMIC DNA]</scope>
    <source>
        <strain evidence="13">ACCC05744</strain>
    </source>
</reference>
<organism evidence="12 13">
    <name type="scientific">Sphingobacterium deserti</name>
    <dbReference type="NCBI Taxonomy" id="1229276"/>
    <lineage>
        <taxon>Bacteria</taxon>
        <taxon>Pseudomonadati</taxon>
        <taxon>Bacteroidota</taxon>
        <taxon>Sphingobacteriia</taxon>
        <taxon>Sphingobacteriales</taxon>
        <taxon>Sphingobacteriaceae</taxon>
        <taxon>Sphingobacterium</taxon>
    </lineage>
</organism>
<dbReference type="AlphaFoldDB" id="A0A0B8T3K1"/>
<dbReference type="Proteomes" id="UP000031802">
    <property type="component" value="Unassembled WGS sequence"/>
</dbReference>
<dbReference type="PANTHER" id="PTHR11692">
    <property type="entry name" value="BIFUNCTIONAL PURINE BIOSYNTHESIS PROTEIN PURH"/>
    <property type="match status" value="1"/>
</dbReference>
<accession>A0A0B8T3K1</accession>
<dbReference type="GO" id="GO:0003937">
    <property type="term" value="F:IMP cyclohydrolase activity"/>
    <property type="evidence" value="ECO:0007669"/>
    <property type="project" value="UniProtKB-UniRule"/>
</dbReference>
<feature type="domain" description="MGS-like" evidence="11">
    <location>
        <begin position="1"/>
        <end position="149"/>
    </location>
</feature>
<evidence type="ECO:0000256" key="3">
    <source>
        <dbReference type="ARBA" id="ARBA00007667"/>
    </source>
</evidence>
<dbReference type="Pfam" id="PF01808">
    <property type="entry name" value="AICARFT_IMPCHas"/>
    <property type="match status" value="1"/>
</dbReference>
<dbReference type="FunFam" id="3.40.140.20:FF:000001">
    <property type="entry name" value="Bifunctional purine biosynthesis protein PurH"/>
    <property type="match status" value="1"/>
</dbReference>
<evidence type="ECO:0000256" key="6">
    <source>
        <dbReference type="ARBA" id="ARBA00022801"/>
    </source>
</evidence>
<evidence type="ECO:0000256" key="4">
    <source>
        <dbReference type="ARBA" id="ARBA00022679"/>
    </source>
</evidence>